<accession>U5ENV2</accession>
<dbReference type="AlphaFoldDB" id="U5ENV2"/>
<dbReference type="EMBL" id="GANO01004923">
    <property type="protein sequence ID" value="JAB54948.1"/>
    <property type="molecule type" value="mRNA"/>
</dbReference>
<proteinExistence type="evidence at transcript level"/>
<evidence type="ECO:0000313" key="1">
    <source>
        <dbReference type="EMBL" id="JAB54948.1"/>
    </source>
</evidence>
<organism evidence="1">
    <name type="scientific">Corethrella appendiculata</name>
    <dbReference type="NCBI Taxonomy" id="1370023"/>
    <lineage>
        <taxon>Eukaryota</taxon>
        <taxon>Metazoa</taxon>
        <taxon>Ecdysozoa</taxon>
        <taxon>Arthropoda</taxon>
        <taxon>Hexapoda</taxon>
        <taxon>Insecta</taxon>
        <taxon>Pterygota</taxon>
        <taxon>Neoptera</taxon>
        <taxon>Endopterygota</taxon>
        <taxon>Diptera</taxon>
        <taxon>Nematocera</taxon>
        <taxon>Culicoidea</taxon>
        <taxon>Chaoboridae</taxon>
        <taxon>Corethrella</taxon>
    </lineage>
</organism>
<protein>
    <submittedName>
        <fullName evidence="1">Uncharacterized protein</fullName>
    </submittedName>
</protein>
<reference evidence="1" key="1">
    <citation type="journal article" date="2014" name="Insect Biochem. Mol. Biol.">
        <title>An insight into the sialome of the frog biting fly, Corethrella appendiculata.</title>
        <authorList>
            <person name="Ribeiro J.M.C."/>
            <person name="Chagas A.C."/>
            <person name="Pham V.M."/>
            <person name="Lounibos L.P."/>
            <person name="Calvo E."/>
        </authorList>
    </citation>
    <scope>NUCLEOTIDE SEQUENCE</scope>
    <source>
        <tissue evidence="1">Salivary glands</tissue>
    </source>
</reference>
<name>U5ENV2_9DIPT</name>
<feature type="non-terminal residue" evidence="1">
    <location>
        <position position="1"/>
    </location>
</feature>
<sequence>EKYKNELLKYYKYDFICKLLKLDEKSPISINNRTSLFLLNSDSDKLGFENRKPIEVSYSEKTANQAFVEKKIKQKLSQPLKTLEKHFGGNLNQLNKTKIDDQELIQLEQSRRQLTEEVTDLKLQKIKLMKIATEMRIGTYHKYKADEMNLNSRILEHKLGVCQNVLSRDLFERTSHSKKAIKDVDNYVNQLLDENCEK</sequence>